<evidence type="ECO:0000313" key="2">
    <source>
        <dbReference type="EMBL" id="TWB45891.1"/>
    </source>
</evidence>
<keyword evidence="3" id="KW-1185">Reference proteome</keyword>
<keyword evidence="1" id="KW-0472">Membrane</keyword>
<name>A0A560HIR6_9PROT</name>
<dbReference type="Proteomes" id="UP000315751">
    <property type="component" value="Unassembled WGS sequence"/>
</dbReference>
<reference evidence="2 3" key="1">
    <citation type="submission" date="2019-06" db="EMBL/GenBank/DDBJ databases">
        <title>Genomic Encyclopedia of Type Strains, Phase IV (KMG-V): Genome sequencing to study the core and pangenomes of soil and plant-associated prokaryotes.</title>
        <authorList>
            <person name="Whitman W."/>
        </authorList>
    </citation>
    <scope>NUCLEOTIDE SEQUENCE [LARGE SCALE GENOMIC DNA]</scope>
    <source>
        <strain evidence="2 3">BR 11622</strain>
    </source>
</reference>
<comment type="caution">
    <text evidence="2">The sequence shown here is derived from an EMBL/GenBank/DDBJ whole genome shotgun (WGS) entry which is preliminary data.</text>
</comment>
<evidence type="ECO:0000313" key="3">
    <source>
        <dbReference type="Proteomes" id="UP000315751"/>
    </source>
</evidence>
<keyword evidence="1" id="KW-1133">Transmembrane helix</keyword>
<dbReference type="EMBL" id="VITR01000001">
    <property type="protein sequence ID" value="TWB45891.1"/>
    <property type="molecule type" value="Genomic_DNA"/>
</dbReference>
<keyword evidence="1" id="KW-0812">Transmembrane</keyword>
<dbReference type="OrthoDB" id="3781906at2"/>
<accession>A0A560HIR6</accession>
<dbReference type="AlphaFoldDB" id="A0A560HIR6"/>
<feature type="transmembrane region" description="Helical" evidence="1">
    <location>
        <begin position="208"/>
        <end position="225"/>
    </location>
</feature>
<proteinExistence type="predicted"/>
<feature type="transmembrane region" description="Helical" evidence="1">
    <location>
        <begin position="126"/>
        <end position="145"/>
    </location>
</feature>
<evidence type="ECO:0008006" key="4">
    <source>
        <dbReference type="Google" id="ProtNLM"/>
    </source>
</evidence>
<feature type="transmembrane region" description="Helical" evidence="1">
    <location>
        <begin position="16"/>
        <end position="40"/>
    </location>
</feature>
<protein>
    <recommendedName>
        <fullName evidence="4">Urate oxidase N-terminal domain-containing protein</fullName>
    </recommendedName>
</protein>
<organism evidence="2 3">
    <name type="scientific">Nitrospirillum amazonense</name>
    <dbReference type="NCBI Taxonomy" id="28077"/>
    <lineage>
        <taxon>Bacteria</taxon>
        <taxon>Pseudomonadati</taxon>
        <taxon>Pseudomonadota</taxon>
        <taxon>Alphaproteobacteria</taxon>
        <taxon>Rhodospirillales</taxon>
        <taxon>Azospirillaceae</taxon>
        <taxon>Nitrospirillum</taxon>
    </lineage>
</organism>
<feature type="transmembrane region" description="Helical" evidence="1">
    <location>
        <begin position="91"/>
        <end position="110"/>
    </location>
</feature>
<gene>
    <name evidence="2" type="ORF">FBZ90_101226</name>
</gene>
<feature type="transmembrane region" description="Helical" evidence="1">
    <location>
        <begin position="61"/>
        <end position="79"/>
    </location>
</feature>
<evidence type="ECO:0000256" key="1">
    <source>
        <dbReference type="SAM" id="Phobius"/>
    </source>
</evidence>
<sequence>MELLGMYLDQHLLLRWLHIIAMAYWLGGEWGVFNAARNIANPALTLDERRRHMETAYRIDILPRTGIILLLPLGLHMGYNLGTQPLGGPWLVGMWIFVACWVGLALTAFFKRGTDLGILLTKTDEAIRYVVIPALFLTGVYSLITGGPFTAHWYAAKATIFSGLLVIGLILRYVMRDWVMAFRKLATEGSTPELENRLASLMAFSRKLAYFYWAGIITMAFLGTVKPF</sequence>
<feature type="transmembrane region" description="Helical" evidence="1">
    <location>
        <begin position="151"/>
        <end position="174"/>
    </location>
</feature>